<evidence type="ECO:0000313" key="3">
    <source>
        <dbReference type="Proteomes" id="UP000324800"/>
    </source>
</evidence>
<dbReference type="Proteomes" id="UP000324800">
    <property type="component" value="Unassembled WGS sequence"/>
</dbReference>
<dbReference type="AlphaFoldDB" id="A0A5J4UP23"/>
<accession>A0A5J4UP23</accession>
<gene>
    <name evidence="2" type="ORF">EZS28_032009</name>
</gene>
<evidence type="ECO:0000313" key="2">
    <source>
        <dbReference type="EMBL" id="KAA6372466.1"/>
    </source>
</evidence>
<comment type="caution">
    <text evidence="2">The sequence shown here is derived from an EMBL/GenBank/DDBJ whole genome shotgun (WGS) entry which is preliminary data.</text>
</comment>
<feature type="region of interest" description="Disordered" evidence="1">
    <location>
        <begin position="1"/>
        <end position="77"/>
    </location>
</feature>
<name>A0A5J4UP23_9EUKA</name>
<feature type="compositionally biased region" description="Basic and acidic residues" evidence="1">
    <location>
        <begin position="42"/>
        <end position="65"/>
    </location>
</feature>
<feature type="region of interest" description="Disordered" evidence="1">
    <location>
        <begin position="90"/>
        <end position="117"/>
    </location>
</feature>
<dbReference type="EMBL" id="SNRW01013580">
    <property type="protein sequence ID" value="KAA6372466.1"/>
    <property type="molecule type" value="Genomic_DNA"/>
</dbReference>
<protein>
    <submittedName>
        <fullName evidence="2">Uncharacterized protein</fullName>
    </submittedName>
</protein>
<feature type="compositionally biased region" description="Low complexity" evidence="1">
    <location>
        <begin position="1"/>
        <end position="10"/>
    </location>
</feature>
<evidence type="ECO:0000256" key="1">
    <source>
        <dbReference type="SAM" id="MobiDB-lite"/>
    </source>
</evidence>
<feature type="compositionally biased region" description="Basic residues" evidence="1">
    <location>
        <begin position="15"/>
        <end position="32"/>
    </location>
</feature>
<proteinExistence type="predicted"/>
<organism evidence="2 3">
    <name type="scientific">Streblomastix strix</name>
    <dbReference type="NCBI Taxonomy" id="222440"/>
    <lineage>
        <taxon>Eukaryota</taxon>
        <taxon>Metamonada</taxon>
        <taxon>Preaxostyla</taxon>
        <taxon>Oxymonadida</taxon>
        <taxon>Streblomastigidae</taxon>
        <taxon>Streblomastix</taxon>
    </lineage>
</organism>
<reference evidence="2 3" key="1">
    <citation type="submission" date="2019-03" db="EMBL/GenBank/DDBJ databases">
        <title>Single cell metagenomics reveals metabolic interactions within the superorganism composed of flagellate Streblomastix strix and complex community of Bacteroidetes bacteria on its surface.</title>
        <authorList>
            <person name="Treitli S.C."/>
            <person name="Kolisko M."/>
            <person name="Husnik F."/>
            <person name="Keeling P."/>
            <person name="Hampl V."/>
        </authorList>
    </citation>
    <scope>NUCLEOTIDE SEQUENCE [LARGE SCALE GENOMIC DNA]</scope>
    <source>
        <strain evidence="2">ST1C</strain>
    </source>
</reference>
<sequence>MIRNSSLSSSESKDKKHQKKSKLTKDKQRKKSAPQASANSDDTSKQNKKEDKSKNDKKEQDDKNNQDNLSGYVTPPLLEGMIKCVVSSTEEFNQKPINKKDSQTTEQTPPSFPDMEMFAQRNVVGEKVL</sequence>